<accession>A0ABN8ZFC3</accession>
<name>A0ABN8ZFC3_RANTA</name>
<evidence type="ECO:0000256" key="1">
    <source>
        <dbReference type="SAM" id="SignalP"/>
    </source>
</evidence>
<protein>
    <submittedName>
        <fullName evidence="2">Uncharacterized protein</fullName>
    </submittedName>
</protein>
<keyword evidence="3" id="KW-1185">Reference proteome</keyword>
<sequence>MSSLRKALAVWISLVSAAPPACLVHRLRVGVADWPLSAVGGGLLRRGLTLLTCEADMSTENAASLETRQVCLLAIIRENSVICSIKMLDAFSPSLNNYICTQISNCYIQGWDFSRPKWRSLPLPASPSAFAVGGVIISPHLWPSLYVGSMS</sequence>
<gene>
    <name evidence="2" type="ORF">MRATA1EN1_LOCUS21552</name>
</gene>
<evidence type="ECO:0000313" key="3">
    <source>
        <dbReference type="Proteomes" id="UP001176941"/>
    </source>
</evidence>
<dbReference type="Proteomes" id="UP001176941">
    <property type="component" value="Chromosome 33"/>
</dbReference>
<evidence type="ECO:0000313" key="2">
    <source>
        <dbReference type="EMBL" id="CAI9172590.1"/>
    </source>
</evidence>
<feature type="signal peptide" evidence="1">
    <location>
        <begin position="1"/>
        <end position="17"/>
    </location>
</feature>
<proteinExistence type="predicted"/>
<keyword evidence="1" id="KW-0732">Signal</keyword>
<organism evidence="2 3">
    <name type="scientific">Rangifer tarandus platyrhynchus</name>
    <name type="common">Svalbard reindeer</name>
    <dbReference type="NCBI Taxonomy" id="3082113"/>
    <lineage>
        <taxon>Eukaryota</taxon>
        <taxon>Metazoa</taxon>
        <taxon>Chordata</taxon>
        <taxon>Craniata</taxon>
        <taxon>Vertebrata</taxon>
        <taxon>Euteleostomi</taxon>
        <taxon>Mammalia</taxon>
        <taxon>Eutheria</taxon>
        <taxon>Laurasiatheria</taxon>
        <taxon>Artiodactyla</taxon>
        <taxon>Ruminantia</taxon>
        <taxon>Pecora</taxon>
        <taxon>Cervidae</taxon>
        <taxon>Odocoileinae</taxon>
        <taxon>Rangifer</taxon>
    </lineage>
</organism>
<feature type="chain" id="PRO_5047435285" evidence="1">
    <location>
        <begin position="18"/>
        <end position="151"/>
    </location>
</feature>
<dbReference type="EMBL" id="OX459969">
    <property type="protein sequence ID" value="CAI9172590.1"/>
    <property type="molecule type" value="Genomic_DNA"/>
</dbReference>
<reference evidence="2" key="1">
    <citation type="submission" date="2023-04" db="EMBL/GenBank/DDBJ databases">
        <authorList>
            <consortium name="ELIXIR-Norway"/>
        </authorList>
    </citation>
    <scope>NUCLEOTIDE SEQUENCE [LARGE SCALE GENOMIC DNA]</scope>
</reference>